<dbReference type="PROSITE" id="PS50093">
    <property type="entry name" value="PKD"/>
    <property type="match status" value="1"/>
</dbReference>
<organism evidence="4 5">
    <name type="scientific">Flavobacterium cerinum</name>
    <dbReference type="NCBI Taxonomy" id="2502784"/>
    <lineage>
        <taxon>Bacteria</taxon>
        <taxon>Pseudomonadati</taxon>
        <taxon>Bacteroidota</taxon>
        <taxon>Flavobacteriia</taxon>
        <taxon>Flavobacteriales</taxon>
        <taxon>Flavobacteriaceae</taxon>
        <taxon>Flavobacterium</taxon>
    </lineage>
</organism>
<dbReference type="InterPro" id="IPR000601">
    <property type="entry name" value="PKD_dom"/>
</dbReference>
<evidence type="ECO:0000259" key="3">
    <source>
        <dbReference type="PROSITE" id="PS50093"/>
    </source>
</evidence>
<reference evidence="4 5" key="1">
    <citation type="submission" date="2019-01" db="EMBL/GenBank/DDBJ databases">
        <title>Flavobacterium sp. nov.,isolated from freshwater.</title>
        <authorList>
            <person name="Zhang R."/>
            <person name="Du Z.-J."/>
        </authorList>
    </citation>
    <scope>NUCLEOTIDE SEQUENCE [LARGE SCALE GENOMIC DNA]</scope>
    <source>
        <strain evidence="4 5">1E403</strain>
    </source>
</reference>
<feature type="signal peptide" evidence="2">
    <location>
        <begin position="1"/>
        <end position="20"/>
    </location>
</feature>
<dbReference type="PROSITE" id="PS51257">
    <property type="entry name" value="PROKAR_LIPOPROTEIN"/>
    <property type="match status" value="1"/>
</dbReference>
<dbReference type="InterPro" id="IPR026444">
    <property type="entry name" value="Secre_tail"/>
</dbReference>
<keyword evidence="1 2" id="KW-0732">Signal</keyword>
<evidence type="ECO:0000256" key="1">
    <source>
        <dbReference type="ARBA" id="ARBA00022729"/>
    </source>
</evidence>
<comment type="caution">
    <text evidence="4">The sequence shown here is derived from an EMBL/GenBank/DDBJ whole genome shotgun (WGS) entry which is preliminary data.</text>
</comment>
<feature type="domain" description="PKD" evidence="3">
    <location>
        <begin position="242"/>
        <end position="281"/>
    </location>
</feature>
<dbReference type="RefSeq" id="WP_128388986.1">
    <property type="nucleotide sequence ID" value="NZ_SBII01000003.1"/>
</dbReference>
<name>A0A3S3Q9Q9_9FLAO</name>
<protein>
    <submittedName>
        <fullName evidence="4">T9SS type A sorting domain-containing protein</fullName>
    </submittedName>
</protein>
<evidence type="ECO:0000256" key="2">
    <source>
        <dbReference type="SAM" id="SignalP"/>
    </source>
</evidence>
<dbReference type="InterPro" id="IPR013783">
    <property type="entry name" value="Ig-like_fold"/>
</dbReference>
<keyword evidence="5" id="KW-1185">Reference proteome</keyword>
<dbReference type="Pfam" id="PF18962">
    <property type="entry name" value="Por_Secre_tail"/>
    <property type="match status" value="1"/>
</dbReference>
<dbReference type="InterPro" id="IPR035986">
    <property type="entry name" value="PKD_dom_sf"/>
</dbReference>
<evidence type="ECO:0000313" key="4">
    <source>
        <dbReference type="EMBL" id="RWX01449.1"/>
    </source>
</evidence>
<gene>
    <name evidence="4" type="ORF">EPI11_05695</name>
</gene>
<dbReference type="NCBIfam" id="TIGR04183">
    <property type="entry name" value="Por_Secre_tail"/>
    <property type="match status" value="1"/>
</dbReference>
<feature type="chain" id="PRO_5018558561" evidence="2">
    <location>
        <begin position="21"/>
        <end position="415"/>
    </location>
</feature>
<evidence type="ECO:0000313" key="5">
    <source>
        <dbReference type="Proteomes" id="UP000287527"/>
    </source>
</evidence>
<dbReference type="EMBL" id="SBII01000003">
    <property type="protein sequence ID" value="RWX01449.1"/>
    <property type="molecule type" value="Genomic_DNA"/>
</dbReference>
<sequence length="415" mass="44777">MVKNYFLAVYFFLGCLVLSAQNPCSDFNDPVNPAGNWTLAPAPNGNVNISFGSPNALDGTQYLRMKDLSGGSWYQNTVDYKFLGERFPGQCLCFDYYLEHDGGFGSPIHPSITLSNANFSITFVATVTVTPGSGWVRVCAPLVPADCSSLTFPGNAQGSWTGPVGMSCDEFNSVMYGGTTLSISPDITSYQTEVVMYDNICVRSGCSDCSADFKLQTSFSTVTNTASADLTIINPDMFSTPGNPGSSYIVNWGDGSPQQLYTLPSLGHNYATPGTYTVCVTQMKGKLRICTRCFTFCFGKNDTGVAQRSSSDENLTSPLSKIAAIAQEELMSGKFILVPNPAKNYVDIQTNLSKSELVSIKVIDILGKVVFEKSEALNSGLQTVKLNTEKLVPGTYIVEIKSGNKVNSQKLLISE</sequence>
<dbReference type="OrthoDB" id="1408995at2"/>
<dbReference type="Gene3D" id="2.60.40.10">
    <property type="entry name" value="Immunoglobulins"/>
    <property type="match status" value="1"/>
</dbReference>
<dbReference type="Proteomes" id="UP000287527">
    <property type="component" value="Unassembled WGS sequence"/>
</dbReference>
<dbReference type="AlphaFoldDB" id="A0A3S3Q9Q9"/>
<accession>A0A3S3Q9Q9</accession>
<dbReference type="CDD" id="cd00146">
    <property type="entry name" value="PKD"/>
    <property type="match status" value="1"/>
</dbReference>
<proteinExistence type="predicted"/>
<dbReference type="SUPFAM" id="SSF49299">
    <property type="entry name" value="PKD domain"/>
    <property type="match status" value="1"/>
</dbReference>